<organism evidence="3 4">
    <name type="scientific">Mycena venus</name>
    <dbReference type="NCBI Taxonomy" id="2733690"/>
    <lineage>
        <taxon>Eukaryota</taxon>
        <taxon>Fungi</taxon>
        <taxon>Dikarya</taxon>
        <taxon>Basidiomycota</taxon>
        <taxon>Agaricomycotina</taxon>
        <taxon>Agaricomycetes</taxon>
        <taxon>Agaricomycetidae</taxon>
        <taxon>Agaricales</taxon>
        <taxon>Marasmiineae</taxon>
        <taxon>Mycenaceae</taxon>
        <taxon>Mycena</taxon>
    </lineage>
</organism>
<keyword evidence="4" id="KW-1185">Reference proteome</keyword>
<feature type="coiled-coil region" evidence="1">
    <location>
        <begin position="336"/>
        <end position="377"/>
    </location>
</feature>
<gene>
    <name evidence="3" type="ORF">MVEN_02455600</name>
</gene>
<evidence type="ECO:0000256" key="2">
    <source>
        <dbReference type="SAM" id="MobiDB-lite"/>
    </source>
</evidence>
<keyword evidence="1" id="KW-0175">Coiled coil</keyword>
<reference evidence="3" key="1">
    <citation type="submission" date="2020-05" db="EMBL/GenBank/DDBJ databases">
        <title>Mycena genomes resolve the evolution of fungal bioluminescence.</title>
        <authorList>
            <person name="Tsai I.J."/>
        </authorList>
    </citation>
    <scope>NUCLEOTIDE SEQUENCE</scope>
    <source>
        <strain evidence="3">CCC161011</strain>
    </source>
</reference>
<sequence length="431" mass="48658">MSSSYPGLITIQRIFHGLPNLLPGKSLPYEIPGDTSRVIYYEFRGRGTPPADVGRPGDVYWDVTFPYIIYVVGIDGWEAWNPQASAGVQLLARHPNFDDRYLWTSGDGFSWLTTKDLENSLVPVKTTVPQAFDQDLLTALLHCSPTTSTLALDLSYNQMRNNAEVQRRRLNGVQKTFLVPVHLSEHLQILRPCIFAPTQKKGKKERLRSVKKTPPANVVSLILDKIKDGVTGVGMISGKATEAMRIVEDLKGKYEEESAFAARIRSELKGRAEILAAEVEMLKRDNCNLKGLLDDSQRQVEDTKKPTINQLKTPKDNAKPPNLNGITFRDLRRKYAEDLKSAAEIYELRLAHADKRIKKLEQDAESASNRELELRERLKTVCRAAQTTIDSLTDKMFDKEIELAKCLPLLAASVKEISDDLEEYMDVERML</sequence>
<dbReference type="EMBL" id="JACAZI010000033">
    <property type="protein sequence ID" value="KAF7330186.1"/>
    <property type="molecule type" value="Genomic_DNA"/>
</dbReference>
<feature type="region of interest" description="Disordered" evidence="2">
    <location>
        <begin position="298"/>
        <end position="324"/>
    </location>
</feature>
<comment type="caution">
    <text evidence="3">The sequence shown here is derived from an EMBL/GenBank/DDBJ whole genome shotgun (WGS) entry which is preliminary data.</text>
</comment>
<dbReference type="Proteomes" id="UP000620124">
    <property type="component" value="Unassembled WGS sequence"/>
</dbReference>
<evidence type="ECO:0000256" key="1">
    <source>
        <dbReference type="SAM" id="Coils"/>
    </source>
</evidence>
<dbReference type="AlphaFoldDB" id="A0A8H6WWZ1"/>
<evidence type="ECO:0000313" key="3">
    <source>
        <dbReference type="EMBL" id="KAF7330186.1"/>
    </source>
</evidence>
<accession>A0A8H6WWZ1</accession>
<evidence type="ECO:0000313" key="4">
    <source>
        <dbReference type="Proteomes" id="UP000620124"/>
    </source>
</evidence>
<proteinExistence type="predicted"/>
<name>A0A8H6WWZ1_9AGAR</name>
<dbReference type="OrthoDB" id="3051746at2759"/>
<protein>
    <submittedName>
        <fullName evidence="3">Uncharacterized protein</fullName>
    </submittedName>
</protein>